<dbReference type="Pfam" id="PF05402">
    <property type="entry name" value="PqqD"/>
    <property type="match status" value="1"/>
</dbReference>
<dbReference type="OrthoDB" id="308521at2"/>
<protein>
    <recommendedName>
        <fullName evidence="3">Coenzyme PQQ synthesis D</fullName>
    </recommendedName>
</protein>
<dbReference type="HOGENOM" id="CLU_150513_0_0_9"/>
<gene>
    <name evidence="1" type="ordered locus">Apre_1680</name>
</gene>
<keyword evidence="2" id="KW-1185">Reference proteome</keyword>
<evidence type="ECO:0000313" key="1">
    <source>
        <dbReference type="EMBL" id="ACV29700.1"/>
    </source>
</evidence>
<dbReference type="AlphaFoldDB" id="C7RET7"/>
<dbReference type="Proteomes" id="UP000002294">
    <property type="component" value="Chromosome"/>
</dbReference>
<dbReference type="Gene3D" id="1.10.10.1150">
    <property type="entry name" value="Coenzyme PQQ synthesis protein D (PqqD)"/>
    <property type="match status" value="1"/>
</dbReference>
<dbReference type="InterPro" id="IPR041881">
    <property type="entry name" value="PqqD_sf"/>
</dbReference>
<evidence type="ECO:0000313" key="2">
    <source>
        <dbReference type="Proteomes" id="UP000002294"/>
    </source>
</evidence>
<name>C7RET7_ANAPD</name>
<reference evidence="1 2" key="1">
    <citation type="journal article" date="2009" name="Stand. Genomic Sci.">
        <title>Complete genome sequence of Anaerococcus prevotii type strain (PC1).</title>
        <authorList>
            <person name="Labutti K."/>
            <person name="Pukall R."/>
            <person name="Steenblock K."/>
            <person name="Glavina Del Rio T."/>
            <person name="Tice H."/>
            <person name="Copeland A."/>
            <person name="Cheng J.F."/>
            <person name="Lucas S."/>
            <person name="Chen F."/>
            <person name="Nolan M."/>
            <person name="Bruce D."/>
            <person name="Goodwin L."/>
            <person name="Pitluck S."/>
            <person name="Ivanova N."/>
            <person name="Mavromatis K."/>
            <person name="Ovchinnikova G."/>
            <person name="Pati A."/>
            <person name="Chen A."/>
            <person name="Palaniappan K."/>
            <person name="Land M."/>
            <person name="Hauser L."/>
            <person name="Chang Y.J."/>
            <person name="Jeffries C.D."/>
            <person name="Chain P."/>
            <person name="Saunders E."/>
            <person name="Brettin T."/>
            <person name="Detter J.C."/>
            <person name="Han C."/>
            <person name="Goker M."/>
            <person name="Bristow J."/>
            <person name="Eisen J.A."/>
            <person name="Markowitz V."/>
            <person name="Hugenholtz P."/>
            <person name="Kyrpides N.C."/>
            <person name="Klenk H.P."/>
            <person name="Lapidus A."/>
        </authorList>
    </citation>
    <scope>NUCLEOTIDE SEQUENCE [LARGE SCALE GENOMIC DNA]</scope>
    <source>
        <strain evidence="2">ATCC 9321 / DSM 20548 / JCM 6508 / NCTC 11806 / PC1</strain>
    </source>
</reference>
<dbReference type="eggNOG" id="ENOG50330XY">
    <property type="taxonomic scope" value="Bacteria"/>
</dbReference>
<dbReference type="RefSeq" id="WP_015778596.1">
    <property type="nucleotide sequence ID" value="NC_013171.1"/>
</dbReference>
<sequence>MKLDLGKIPKKNVDYDYDEESKIYTILMVHTGLNHRLAQKIWHKPKITRVRLEGMGNTVWEAINGQNSIEDIGEILKEIYGEKAEPLYERLGQYLRHLEKNKFIKY</sequence>
<dbReference type="STRING" id="525919.Apre_1680"/>
<organism evidence="1 2">
    <name type="scientific">Anaerococcus prevotii (strain ATCC 9321 / DSM 20548 / JCM 6508 / NCTC 11806 / PC1)</name>
    <name type="common">Peptostreptococcus prevotii</name>
    <name type="synonym">Peptococcus prevotii</name>
    <dbReference type="NCBI Taxonomy" id="525919"/>
    <lineage>
        <taxon>Bacteria</taxon>
        <taxon>Bacillati</taxon>
        <taxon>Bacillota</taxon>
        <taxon>Tissierellia</taxon>
        <taxon>Tissierellales</taxon>
        <taxon>Peptoniphilaceae</taxon>
        <taxon>Anaerococcus</taxon>
    </lineage>
</organism>
<dbReference type="InterPro" id="IPR008792">
    <property type="entry name" value="PQQD"/>
</dbReference>
<dbReference type="KEGG" id="apr:Apre_1680"/>
<dbReference type="EMBL" id="CP001708">
    <property type="protein sequence ID" value="ACV29700.1"/>
    <property type="molecule type" value="Genomic_DNA"/>
</dbReference>
<proteinExistence type="predicted"/>
<evidence type="ECO:0008006" key="3">
    <source>
        <dbReference type="Google" id="ProtNLM"/>
    </source>
</evidence>
<accession>C7RET7</accession>